<dbReference type="InterPro" id="IPR003439">
    <property type="entry name" value="ABC_transporter-like_ATP-bd"/>
</dbReference>
<dbReference type="InterPro" id="IPR027417">
    <property type="entry name" value="P-loop_NTPase"/>
</dbReference>
<evidence type="ECO:0000259" key="3">
    <source>
        <dbReference type="Pfam" id="PF00005"/>
    </source>
</evidence>
<name>A0A0H5QP72_9EUKA</name>
<keyword evidence="2" id="KW-0677">Repeat</keyword>
<dbReference type="Pfam" id="PF00005">
    <property type="entry name" value="ABC_tran"/>
    <property type="match status" value="1"/>
</dbReference>
<dbReference type="EMBL" id="HACM01002955">
    <property type="protein sequence ID" value="CRZ03397.1"/>
    <property type="molecule type" value="Transcribed_RNA"/>
</dbReference>
<dbReference type="GO" id="GO:0016020">
    <property type="term" value="C:membrane"/>
    <property type="evidence" value="ECO:0007669"/>
    <property type="project" value="InterPro"/>
</dbReference>
<dbReference type="AlphaFoldDB" id="A0A0H5QP72"/>
<dbReference type="PANTHER" id="PTHR19229">
    <property type="entry name" value="ATP-BINDING CASSETTE TRANSPORTER SUBFAMILY A ABCA"/>
    <property type="match status" value="1"/>
</dbReference>
<dbReference type="PANTHER" id="PTHR19229:SF36">
    <property type="entry name" value="ATP-BINDING CASSETTE SUB-FAMILY A MEMBER 2"/>
    <property type="match status" value="1"/>
</dbReference>
<dbReference type="SUPFAM" id="SSF52540">
    <property type="entry name" value="P-loop containing nucleoside triphosphate hydrolases"/>
    <property type="match status" value="1"/>
</dbReference>
<reference evidence="4" key="1">
    <citation type="submission" date="2015-04" db="EMBL/GenBank/DDBJ databases">
        <title>The genome sequence of the plant pathogenic Rhizarian Plasmodiophora brassicae reveals insights in its biotrophic life cycle and the origin of chitin synthesis.</title>
        <authorList>
            <person name="Schwelm A."/>
            <person name="Fogelqvist J."/>
            <person name="Knaust A."/>
            <person name="Julke S."/>
            <person name="Lilja T."/>
            <person name="Dhandapani V."/>
            <person name="Bonilla-Rosso G."/>
            <person name="Karlsson M."/>
            <person name="Shevchenko A."/>
            <person name="Choi S.R."/>
            <person name="Kim H.G."/>
            <person name="Park J.Y."/>
            <person name="Lim Y.P."/>
            <person name="Ludwig-Muller J."/>
            <person name="Dixelius C."/>
        </authorList>
    </citation>
    <scope>NUCLEOTIDE SEQUENCE</scope>
    <source>
        <tissue evidence="4">Potato root galls</tissue>
    </source>
</reference>
<evidence type="ECO:0000256" key="2">
    <source>
        <dbReference type="ARBA" id="ARBA00022737"/>
    </source>
</evidence>
<keyword evidence="1" id="KW-0813">Transport</keyword>
<dbReference type="GO" id="GO:0005524">
    <property type="term" value="F:ATP binding"/>
    <property type="evidence" value="ECO:0007669"/>
    <property type="project" value="InterPro"/>
</dbReference>
<evidence type="ECO:0000313" key="4">
    <source>
        <dbReference type="EMBL" id="CRZ03397.1"/>
    </source>
</evidence>
<dbReference type="GO" id="GO:0016887">
    <property type="term" value="F:ATP hydrolysis activity"/>
    <property type="evidence" value="ECO:0007669"/>
    <property type="project" value="InterPro"/>
</dbReference>
<sequence length="123" mass="13281">MCSDHLYLQLGYNGSGKTSLMECLMGIQTLTSGQVLINGIDTKENPVAALHNVGICPKFDGACRSLTVLENLLIFCRIKGLTALEASCDAKDIMIQLGLTDWAHFRIKSLPSGLQRKVSVAIA</sequence>
<dbReference type="InterPro" id="IPR026082">
    <property type="entry name" value="ABCA"/>
</dbReference>
<dbReference type="GO" id="GO:0140359">
    <property type="term" value="F:ABC-type transporter activity"/>
    <property type="evidence" value="ECO:0007669"/>
    <property type="project" value="InterPro"/>
</dbReference>
<feature type="domain" description="ABC transporter" evidence="3">
    <location>
        <begin position="10"/>
        <end position="123"/>
    </location>
</feature>
<proteinExistence type="predicted"/>
<accession>A0A0H5QP72</accession>
<protein>
    <recommendedName>
        <fullName evidence="3">ABC transporter domain-containing protein</fullName>
    </recommendedName>
</protein>
<organism evidence="4">
    <name type="scientific">Spongospora subterranea</name>
    <dbReference type="NCBI Taxonomy" id="70186"/>
    <lineage>
        <taxon>Eukaryota</taxon>
        <taxon>Sar</taxon>
        <taxon>Rhizaria</taxon>
        <taxon>Endomyxa</taxon>
        <taxon>Phytomyxea</taxon>
        <taxon>Plasmodiophorida</taxon>
        <taxon>Plasmodiophoridae</taxon>
        <taxon>Spongospora</taxon>
    </lineage>
</organism>
<evidence type="ECO:0000256" key="1">
    <source>
        <dbReference type="ARBA" id="ARBA00022448"/>
    </source>
</evidence>
<dbReference type="GO" id="GO:0005319">
    <property type="term" value="F:lipid transporter activity"/>
    <property type="evidence" value="ECO:0007669"/>
    <property type="project" value="TreeGrafter"/>
</dbReference>
<dbReference type="Gene3D" id="3.40.50.300">
    <property type="entry name" value="P-loop containing nucleotide triphosphate hydrolases"/>
    <property type="match status" value="1"/>
</dbReference>